<comment type="caution">
    <text evidence="3">The sequence shown here is derived from an EMBL/GenBank/DDBJ whole genome shotgun (WGS) entry which is preliminary data.</text>
</comment>
<name>A0AAD7MZA5_9AGAR</name>
<sequence>MASSTGPSEYRIQFLFLDKAHQAEFSIRTIAISPGEFDRLLLYRFFGIGAILIKCAWRVDIPLATAEQITRKIELEHDVAKGIKLMEPGGLLKDYFKSSVDEDVIQVLFECTFDKADQWYNDLKSAVPAKRGRSPSQDAATGSADKLPRLEPVPIPNPKGLRVIPFADLNTPIGIPEPSFTFFSPTDSKGTVFVDKTEYLIALDHLLDTHPGCAIISPKGMGKTVLGSMLHAWYDCDKVSHRVPFEDLEIGKIGKQRYMDNTLPASRWSRRQCLCLSFDLAKIDKASSSNGVLHSIRRYLCRTIQAFVVKYREQLGVITFSPEQSESPTKMLSVLSSNLPPKHRVFAYVDHWDAPVLDSLPAFNAEVVKIITGFLANLTTVFAEDKVLIIGNIPLSQTNSDIKNITSLPSMDGALGMSLQELNDLFSVLSHNRRVRLSTRWQRGLFRLLGRISPPFRTQADHPPDAYNFNLVLHYVATSLNLQSAHRTLPDSSLLGTISQHCRSLLENSSLRRGRSVHVAPFHEIDSALFTSFVNHEEALWKLLFLLGALKVTERKESPDPMWTMEIASGFAQTQLFSSYARMSYMHGGEREAQLQSLLGRDPVPMMDAITFQLEFTPLMDLYEMSEAVFQALFNGYMADEKKTYFNNYFPQLGLLLDPGKLRRQYQAKPQAGQGRYGYLDLFYILPHLHAKRVVAMELKCISLASLIRAAEAETNGSVDVEFNRKTCLRKIEEIAKLPIDKLRQVKYCYYDRKAKTPVIRPINELLKEAVIQTKSYVNAIADGEATNDTKRGITKAERRVKVTEALSSKDADEVIGFVVCVIGRRIITIPVEPDVQNTKYRYSEWPNWQNHWERHSASYRPNN</sequence>
<evidence type="ECO:0000313" key="3">
    <source>
        <dbReference type="EMBL" id="KAJ7739020.1"/>
    </source>
</evidence>
<protein>
    <recommendedName>
        <fullName evidence="2">AAA-ATPase-like domain-containing protein</fullName>
    </recommendedName>
</protein>
<dbReference type="EMBL" id="JARJLG010000134">
    <property type="protein sequence ID" value="KAJ7739020.1"/>
    <property type="molecule type" value="Genomic_DNA"/>
</dbReference>
<dbReference type="PANTHER" id="PTHR34825">
    <property type="entry name" value="CONSERVED PROTEIN, WITH A WEAK D-GALACTARATE DEHYDRATASE/ALTRONATE HYDROLASE DOMAIN"/>
    <property type="match status" value="1"/>
</dbReference>
<dbReference type="PANTHER" id="PTHR34825:SF1">
    <property type="entry name" value="AAA-ATPASE-LIKE DOMAIN-CONTAINING PROTEIN"/>
    <property type="match status" value="1"/>
</dbReference>
<dbReference type="Pfam" id="PF09820">
    <property type="entry name" value="AAA-ATPase_like"/>
    <property type="match status" value="1"/>
</dbReference>
<organism evidence="3 4">
    <name type="scientific">Mycena maculata</name>
    <dbReference type="NCBI Taxonomy" id="230809"/>
    <lineage>
        <taxon>Eukaryota</taxon>
        <taxon>Fungi</taxon>
        <taxon>Dikarya</taxon>
        <taxon>Basidiomycota</taxon>
        <taxon>Agaricomycotina</taxon>
        <taxon>Agaricomycetes</taxon>
        <taxon>Agaricomycetidae</taxon>
        <taxon>Agaricales</taxon>
        <taxon>Marasmiineae</taxon>
        <taxon>Mycenaceae</taxon>
        <taxon>Mycena</taxon>
    </lineage>
</organism>
<accession>A0AAD7MZA5</accession>
<feature type="domain" description="AAA-ATPase-like" evidence="2">
    <location>
        <begin position="183"/>
        <end position="377"/>
    </location>
</feature>
<dbReference type="InterPro" id="IPR018631">
    <property type="entry name" value="AAA-ATPase-like_dom"/>
</dbReference>
<gene>
    <name evidence="3" type="ORF">DFH07DRAFT_983801</name>
</gene>
<feature type="region of interest" description="Disordered" evidence="1">
    <location>
        <begin position="128"/>
        <end position="151"/>
    </location>
</feature>
<proteinExistence type="predicted"/>
<evidence type="ECO:0000259" key="2">
    <source>
        <dbReference type="Pfam" id="PF09820"/>
    </source>
</evidence>
<evidence type="ECO:0000313" key="4">
    <source>
        <dbReference type="Proteomes" id="UP001215280"/>
    </source>
</evidence>
<keyword evidence="4" id="KW-1185">Reference proteome</keyword>
<dbReference type="Proteomes" id="UP001215280">
    <property type="component" value="Unassembled WGS sequence"/>
</dbReference>
<dbReference type="AlphaFoldDB" id="A0AAD7MZA5"/>
<reference evidence="3" key="1">
    <citation type="submission" date="2023-03" db="EMBL/GenBank/DDBJ databases">
        <title>Massive genome expansion in bonnet fungi (Mycena s.s.) driven by repeated elements and novel gene families across ecological guilds.</title>
        <authorList>
            <consortium name="Lawrence Berkeley National Laboratory"/>
            <person name="Harder C.B."/>
            <person name="Miyauchi S."/>
            <person name="Viragh M."/>
            <person name="Kuo A."/>
            <person name="Thoen E."/>
            <person name="Andreopoulos B."/>
            <person name="Lu D."/>
            <person name="Skrede I."/>
            <person name="Drula E."/>
            <person name="Henrissat B."/>
            <person name="Morin E."/>
            <person name="Kohler A."/>
            <person name="Barry K."/>
            <person name="LaButti K."/>
            <person name="Morin E."/>
            <person name="Salamov A."/>
            <person name="Lipzen A."/>
            <person name="Mereny Z."/>
            <person name="Hegedus B."/>
            <person name="Baldrian P."/>
            <person name="Stursova M."/>
            <person name="Weitz H."/>
            <person name="Taylor A."/>
            <person name="Grigoriev I.V."/>
            <person name="Nagy L.G."/>
            <person name="Martin F."/>
            <person name="Kauserud H."/>
        </authorList>
    </citation>
    <scope>NUCLEOTIDE SEQUENCE</scope>
    <source>
        <strain evidence="3">CBHHK188m</strain>
    </source>
</reference>
<evidence type="ECO:0000256" key="1">
    <source>
        <dbReference type="SAM" id="MobiDB-lite"/>
    </source>
</evidence>